<dbReference type="AlphaFoldDB" id="A0A2T2N545"/>
<accession>A0A2T2N545</accession>
<dbReference type="Proteomes" id="UP000240883">
    <property type="component" value="Unassembled WGS sequence"/>
</dbReference>
<evidence type="ECO:0000313" key="2">
    <source>
        <dbReference type="Proteomes" id="UP000240883"/>
    </source>
</evidence>
<reference evidence="1 2" key="1">
    <citation type="journal article" date="2018" name="Front. Microbiol.">
        <title>Genome-Wide Analysis of Corynespora cassiicola Leaf Fall Disease Putative Effectors.</title>
        <authorList>
            <person name="Lopez D."/>
            <person name="Ribeiro S."/>
            <person name="Label P."/>
            <person name="Fumanal B."/>
            <person name="Venisse J.S."/>
            <person name="Kohler A."/>
            <person name="de Oliveira R.R."/>
            <person name="Labutti K."/>
            <person name="Lipzen A."/>
            <person name="Lail K."/>
            <person name="Bauer D."/>
            <person name="Ohm R.A."/>
            <person name="Barry K.W."/>
            <person name="Spatafora J."/>
            <person name="Grigoriev I.V."/>
            <person name="Martin F.M."/>
            <person name="Pujade-Renaud V."/>
        </authorList>
    </citation>
    <scope>NUCLEOTIDE SEQUENCE [LARGE SCALE GENOMIC DNA]</scope>
    <source>
        <strain evidence="1 2">Philippines</strain>
    </source>
</reference>
<name>A0A2T2N545_CORCC</name>
<gene>
    <name evidence="1" type="ORF">BS50DRAFT_201143</name>
</gene>
<sequence length="65" mass="6732">MRGVQRRLSSGPLRVQGWGQPHAVASSLPLGEPFSVPCLAIMRPNGASACLCGNGCSALGCRKHS</sequence>
<protein>
    <submittedName>
        <fullName evidence="1">Uncharacterized protein</fullName>
    </submittedName>
</protein>
<organism evidence="1 2">
    <name type="scientific">Corynespora cassiicola Philippines</name>
    <dbReference type="NCBI Taxonomy" id="1448308"/>
    <lineage>
        <taxon>Eukaryota</taxon>
        <taxon>Fungi</taxon>
        <taxon>Dikarya</taxon>
        <taxon>Ascomycota</taxon>
        <taxon>Pezizomycotina</taxon>
        <taxon>Dothideomycetes</taxon>
        <taxon>Pleosporomycetidae</taxon>
        <taxon>Pleosporales</taxon>
        <taxon>Corynesporascaceae</taxon>
        <taxon>Corynespora</taxon>
    </lineage>
</organism>
<evidence type="ECO:0000313" key="1">
    <source>
        <dbReference type="EMBL" id="PSN60509.1"/>
    </source>
</evidence>
<keyword evidence="2" id="KW-1185">Reference proteome</keyword>
<dbReference type="EMBL" id="KZ678148">
    <property type="protein sequence ID" value="PSN60509.1"/>
    <property type="molecule type" value="Genomic_DNA"/>
</dbReference>
<proteinExistence type="predicted"/>